<keyword evidence="3" id="KW-1185">Reference proteome</keyword>
<evidence type="ECO:0000313" key="3">
    <source>
        <dbReference type="Proteomes" id="UP000054011"/>
    </source>
</evidence>
<feature type="region of interest" description="Disordered" evidence="1">
    <location>
        <begin position="42"/>
        <end position="97"/>
    </location>
</feature>
<dbReference type="Pfam" id="PF20242">
    <property type="entry name" value="Emfourin"/>
    <property type="match status" value="1"/>
</dbReference>
<organism evidence="2 3">
    <name type="scientific">Streptomyces kanasensis</name>
    <dbReference type="NCBI Taxonomy" id="936756"/>
    <lineage>
        <taxon>Bacteria</taxon>
        <taxon>Bacillati</taxon>
        <taxon>Actinomycetota</taxon>
        <taxon>Actinomycetes</taxon>
        <taxon>Kitasatosporales</taxon>
        <taxon>Streptomycetaceae</taxon>
        <taxon>Streptomyces</taxon>
    </lineage>
</organism>
<name>A0A100Y1K6_9ACTN</name>
<sequence length="132" mass="12898">MRIEVRRTGGFAGIERRAGVDTSDLPDADAWHRLVGAALPGATARDGAAADGTADGGTGGCGSADGGTADGGSGGGAAGDGPHGDGSAGRGVGVPDGFHYEITVDGRTAHCAEPDLTDAQRELVSRVLREGA</sequence>
<dbReference type="STRING" id="936756.ATE80_25940"/>
<dbReference type="OrthoDB" id="6956709at2"/>
<gene>
    <name evidence="2" type="ORF">ATE80_25940</name>
</gene>
<feature type="compositionally biased region" description="Low complexity" evidence="1">
    <location>
        <begin position="42"/>
        <end position="53"/>
    </location>
</feature>
<evidence type="ECO:0008006" key="4">
    <source>
        <dbReference type="Google" id="ProtNLM"/>
    </source>
</evidence>
<comment type="caution">
    <text evidence="2">The sequence shown here is derived from an EMBL/GenBank/DDBJ whole genome shotgun (WGS) entry which is preliminary data.</text>
</comment>
<evidence type="ECO:0000256" key="1">
    <source>
        <dbReference type="SAM" id="MobiDB-lite"/>
    </source>
</evidence>
<evidence type="ECO:0000313" key="2">
    <source>
        <dbReference type="EMBL" id="KUH36001.1"/>
    </source>
</evidence>
<dbReference type="Proteomes" id="UP000054011">
    <property type="component" value="Unassembled WGS sequence"/>
</dbReference>
<dbReference type="EMBL" id="LNSV01000097">
    <property type="protein sequence ID" value="KUH36001.1"/>
    <property type="molecule type" value="Genomic_DNA"/>
</dbReference>
<dbReference type="AlphaFoldDB" id="A0A100Y1K6"/>
<reference evidence="2 3" key="1">
    <citation type="submission" date="2015-11" db="EMBL/GenBank/DDBJ databases">
        <title>Genome-wide analysis reveals the secondary metabolome in Streptomyces kanasensis ZX01.</title>
        <authorList>
            <person name="Zhang G."/>
            <person name="Han L."/>
            <person name="Feng J."/>
            <person name="Zhang X."/>
        </authorList>
    </citation>
    <scope>NUCLEOTIDE SEQUENCE [LARGE SCALE GENOMIC DNA]</scope>
    <source>
        <strain evidence="2 3">ZX01</strain>
    </source>
</reference>
<protein>
    <recommendedName>
        <fullName evidence="4">Metalloprotease</fullName>
    </recommendedName>
</protein>
<proteinExistence type="predicted"/>
<dbReference type="InterPro" id="IPR049457">
    <property type="entry name" value="Emfourin"/>
</dbReference>
<feature type="compositionally biased region" description="Gly residues" evidence="1">
    <location>
        <begin position="54"/>
        <end position="94"/>
    </location>
</feature>
<accession>A0A100Y1K6</accession>